<dbReference type="InterPro" id="IPR023214">
    <property type="entry name" value="HAD_sf"/>
</dbReference>
<evidence type="ECO:0000256" key="12">
    <source>
        <dbReference type="ARBA" id="ARBA00039357"/>
    </source>
</evidence>
<sequence length="280" mass="30707">MGTVDVTKLLRTAPVRGFLLDITGVLYNSSEGSDGVTIQGSVDAVARLYKESRVRFLSNESTHTTEKVVAKLRRLGFTLEESDVITPAPVAADYLRQRELRPHLLLHPGVSSYFPTSSPDANCVLLGDAEHEFSFHNVNEAFRALMRMKKPLLVTLGQGKFYQRTDGPTIDVGAYAEALKYSSGCDHVVIGKPSAEYFQYAIDAIGVPATETVMIGDDLISDVGGAQRFGMRGIQVRTGKWRPEWEHHPTVSPDLIVNNLAAAVNSILDAQQQRGVQNHV</sequence>
<dbReference type="NCBIfam" id="TIGR01549">
    <property type="entry name" value="HAD-SF-IA-v1"/>
    <property type="match status" value="1"/>
</dbReference>
<keyword evidence="9" id="KW-0460">Magnesium</keyword>
<comment type="catalytic activity">
    <reaction evidence="13">
        <text>diphosphate + H2O = 2 phosphate + H(+)</text>
        <dbReference type="Rhea" id="RHEA:24576"/>
        <dbReference type="ChEBI" id="CHEBI:15377"/>
        <dbReference type="ChEBI" id="CHEBI:15378"/>
        <dbReference type="ChEBI" id="CHEBI:33019"/>
        <dbReference type="ChEBI" id="CHEBI:43474"/>
        <dbReference type="EC" id="3.6.1.1"/>
    </reaction>
</comment>
<dbReference type="InterPro" id="IPR006357">
    <property type="entry name" value="HAD-SF_hydro_IIA"/>
</dbReference>
<dbReference type="GO" id="GO:0016791">
    <property type="term" value="F:phosphatase activity"/>
    <property type="evidence" value="ECO:0007669"/>
    <property type="project" value="InterPro"/>
</dbReference>
<dbReference type="PANTHER" id="PTHR19288">
    <property type="entry name" value="4-NITROPHENYLPHOSPHATASE-RELATED"/>
    <property type="match status" value="1"/>
</dbReference>
<accession>A0AA36CN29</accession>
<dbReference type="InterPro" id="IPR036412">
    <property type="entry name" value="HAD-like_sf"/>
</dbReference>
<reference evidence="14" key="1">
    <citation type="submission" date="2023-06" db="EMBL/GenBank/DDBJ databases">
        <authorList>
            <person name="Delattre M."/>
        </authorList>
    </citation>
    <scope>NUCLEOTIDE SEQUENCE</scope>
    <source>
        <strain evidence="14">AF72</strain>
    </source>
</reference>
<dbReference type="Pfam" id="PF13344">
    <property type="entry name" value="Hydrolase_6"/>
    <property type="match status" value="1"/>
</dbReference>
<gene>
    <name evidence="14" type="ORF">MSPICULIGERA_LOCUS9425</name>
</gene>
<dbReference type="NCBIfam" id="TIGR01458">
    <property type="entry name" value="HAD-SF-IIA-hyp3"/>
    <property type="match status" value="1"/>
</dbReference>
<evidence type="ECO:0000256" key="8">
    <source>
        <dbReference type="ARBA" id="ARBA00022801"/>
    </source>
</evidence>
<keyword evidence="8" id="KW-0378">Hydrolase</keyword>
<dbReference type="Gene3D" id="3.40.50.1000">
    <property type="entry name" value="HAD superfamily/HAD-like"/>
    <property type="match status" value="2"/>
</dbReference>
<comment type="subcellular location">
    <subcellularLocation>
        <location evidence="3">Cytoplasm</location>
    </subcellularLocation>
    <subcellularLocation>
        <location evidence="2">Nucleus</location>
    </subcellularLocation>
</comment>
<dbReference type="InterPro" id="IPR006439">
    <property type="entry name" value="HAD-SF_hydro_IA"/>
</dbReference>
<keyword evidence="6" id="KW-0963">Cytoplasm</keyword>
<evidence type="ECO:0000256" key="6">
    <source>
        <dbReference type="ARBA" id="ARBA00022490"/>
    </source>
</evidence>
<evidence type="ECO:0000256" key="13">
    <source>
        <dbReference type="ARBA" id="ARBA00047820"/>
    </source>
</evidence>
<keyword evidence="10" id="KW-0539">Nucleus</keyword>
<dbReference type="GO" id="GO:0005829">
    <property type="term" value="C:cytosol"/>
    <property type="evidence" value="ECO:0007669"/>
    <property type="project" value="TreeGrafter"/>
</dbReference>
<dbReference type="EMBL" id="CATQJA010002521">
    <property type="protein sequence ID" value="CAJ0570997.1"/>
    <property type="molecule type" value="Genomic_DNA"/>
</dbReference>
<evidence type="ECO:0000256" key="5">
    <source>
        <dbReference type="ARBA" id="ARBA00012146"/>
    </source>
</evidence>
<dbReference type="Proteomes" id="UP001177023">
    <property type="component" value="Unassembled WGS sequence"/>
</dbReference>
<dbReference type="GO" id="GO:0046872">
    <property type="term" value="F:metal ion binding"/>
    <property type="evidence" value="ECO:0007669"/>
    <property type="project" value="UniProtKB-KW"/>
</dbReference>
<dbReference type="SFLD" id="SFLDS00003">
    <property type="entry name" value="Haloacid_Dehalogenase"/>
    <property type="match status" value="1"/>
</dbReference>
<comment type="function">
    <text evidence="11">Phosphatase that hydrolyzes imidodiphosphate, 3-phosphohistidine and 6-phospholysine. Has broad substrate specificity and can also hydrolyze inorganic diphosphate, but with lower efficiency.</text>
</comment>
<evidence type="ECO:0000256" key="2">
    <source>
        <dbReference type="ARBA" id="ARBA00004123"/>
    </source>
</evidence>
<evidence type="ECO:0000256" key="10">
    <source>
        <dbReference type="ARBA" id="ARBA00023242"/>
    </source>
</evidence>
<proteinExistence type="inferred from homology"/>
<evidence type="ECO:0000313" key="15">
    <source>
        <dbReference type="Proteomes" id="UP001177023"/>
    </source>
</evidence>
<protein>
    <recommendedName>
        <fullName evidence="12">Phospholysine phosphohistidine inorganic pyrophosphate phosphatase</fullName>
        <ecNumber evidence="5">3.6.1.1</ecNumber>
    </recommendedName>
</protein>
<keyword evidence="15" id="KW-1185">Reference proteome</keyword>
<dbReference type="Pfam" id="PF13242">
    <property type="entry name" value="Hydrolase_like"/>
    <property type="match status" value="1"/>
</dbReference>
<evidence type="ECO:0000256" key="7">
    <source>
        <dbReference type="ARBA" id="ARBA00022723"/>
    </source>
</evidence>
<comment type="cofactor">
    <cofactor evidence="1">
        <name>Mg(2+)</name>
        <dbReference type="ChEBI" id="CHEBI:18420"/>
    </cofactor>
</comment>
<dbReference type="GO" id="GO:0004427">
    <property type="term" value="F:inorganic diphosphate phosphatase activity"/>
    <property type="evidence" value="ECO:0007669"/>
    <property type="project" value="UniProtKB-EC"/>
</dbReference>
<feature type="non-terminal residue" evidence="14">
    <location>
        <position position="280"/>
    </location>
</feature>
<name>A0AA36CN29_9BILA</name>
<dbReference type="SFLD" id="SFLDG01129">
    <property type="entry name" value="C1.5:_HAD__Beta-PGM__Phosphata"/>
    <property type="match status" value="1"/>
</dbReference>
<evidence type="ECO:0000256" key="11">
    <source>
        <dbReference type="ARBA" id="ARBA00037258"/>
    </source>
</evidence>
<dbReference type="AlphaFoldDB" id="A0AA36CN29"/>
<keyword evidence="7" id="KW-0479">Metal-binding</keyword>
<evidence type="ECO:0000256" key="9">
    <source>
        <dbReference type="ARBA" id="ARBA00022842"/>
    </source>
</evidence>
<evidence type="ECO:0000256" key="4">
    <source>
        <dbReference type="ARBA" id="ARBA00007958"/>
    </source>
</evidence>
<dbReference type="SUPFAM" id="SSF56784">
    <property type="entry name" value="HAD-like"/>
    <property type="match status" value="1"/>
</dbReference>
<evidence type="ECO:0000256" key="3">
    <source>
        <dbReference type="ARBA" id="ARBA00004496"/>
    </source>
</evidence>
<dbReference type="InterPro" id="IPR006355">
    <property type="entry name" value="LHPP/HDHD2"/>
</dbReference>
<dbReference type="PANTHER" id="PTHR19288:SF44">
    <property type="entry name" value="PHOSPHOLYSINE PHOSPHOHISTIDINE INORGANIC PYROPHOSPHATE PHOSPHATASE"/>
    <property type="match status" value="1"/>
</dbReference>
<dbReference type="GO" id="GO:0005634">
    <property type="term" value="C:nucleus"/>
    <property type="evidence" value="ECO:0007669"/>
    <property type="project" value="UniProtKB-SubCell"/>
</dbReference>
<evidence type="ECO:0000256" key="1">
    <source>
        <dbReference type="ARBA" id="ARBA00001946"/>
    </source>
</evidence>
<organism evidence="14 15">
    <name type="scientific">Mesorhabditis spiculigera</name>
    <dbReference type="NCBI Taxonomy" id="96644"/>
    <lineage>
        <taxon>Eukaryota</taxon>
        <taxon>Metazoa</taxon>
        <taxon>Ecdysozoa</taxon>
        <taxon>Nematoda</taxon>
        <taxon>Chromadorea</taxon>
        <taxon>Rhabditida</taxon>
        <taxon>Rhabditina</taxon>
        <taxon>Rhabditomorpha</taxon>
        <taxon>Rhabditoidea</taxon>
        <taxon>Rhabditidae</taxon>
        <taxon>Mesorhabditinae</taxon>
        <taxon>Mesorhabditis</taxon>
    </lineage>
</organism>
<comment type="similarity">
    <text evidence="4">Belongs to the HAD-like hydrolase superfamily.</text>
</comment>
<dbReference type="EC" id="3.6.1.1" evidence="5"/>
<evidence type="ECO:0000313" key="14">
    <source>
        <dbReference type="EMBL" id="CAJ0570997.1"/>
    </source>
</evidence>
<dbReference type="FunFam" id="3.40.50.1000:FF:000051">
    <property type="entry name" value="Phospholysine phosphohistidine inorganic pyrophosphate phosphatase"/>
    <property type="match status" value="1"/>
</dbReference>
<comment type="caution">
    <text evidence="14">The sequence shown here is derived from an EMBL/GenBank/DDBJ whole genome shotgun (WGS) entry which is preliminary data.</text>
</comment>